<dbReference type="SMART" id="SM00382">
    <property type="entry name" value="AAA"/>
    <property type="match status" value="1"/>
</dbReference>
<dbReference type="PROSITE" id="PS00688">
    <property type="entry name" value="SIGMA54_INTERACT_3"/>
    <property type="match status" value="1"/>
</dbReference>
<dbReference type="GO" id="GO:0000160">
    <property type="term" value="P:phosphorelay signal transduction system"/>
    <property type="evidence" value="ECO:0007669"/>
    <property type="project" value="UniProtKB-KW"/>
</dbReference>
<dbReference type="InterPro" id="IPR027417">
    <property type="entry name" value="P-loop_NTPase"/>
</dbReference>
<keyword evidence="8" id="KW-1185">Reference proteome</keyword>
<reference evidence="7 8" key="1">
    <citation type="submission" date="2020-02" db="EMBL/GenBank/DDBJ databases">
        <title>Genome analysis of Thermosulfuriphilus ammonigenes ST65T, an anaerobic thermophilic chemolithoautotrophic bacterium isolated from a deep-sea hydrothermal vent.</title>
        <authorList>
            <person name="Slobodkina G."/>
            <person name="Allioux M."/>
            <person name="Merkel A."/>
            <person name="Alain K."/>
            <person name="Jebbar M."/>
            <person name="Slobodkin A."/>
        </authorList>
    </citation>
    <scope>NUCLEOTIDE SEQUENCE [LARGE SCALE GENOMIC DNA]</scope>
    <source>
        <strain evidence="7 8">ST65</strain>
    </source>
</reference>
<dbReference type="Pfam" id="PF02954">
    <property type="entry name" value="HTH_8"/>
    <property type="match status" value="1"/>
</dbReference>
<dbReference type="SUPFAM" id="SSF52540">
    <property type="entry name" value="P-loop containing nucleoside triphosphate hydrolases"/>
    <property type="match status" value="1"/>
</dbReference>
<dbReference type="PROSITE" id="PS50110">
    <property type="entry name" value="RESPONSE_REGULATORY"/>
    <property type="match status" value="1"/>
</dbReference>
<dbReference type="Proteomes" id="UP000502179">
    <property type="component" value="Chromosome"/>
</dbReference>
<proteinExistence type="predicted"/>
<evidence type="ECO:0000313" key="8">
    <source>
        <dbReference type="Proteomes" id="UP000502179"/>
    </source>
</evidence>
<dbReference type="InterPro" id="IPR001789">
    <property type="entry name" value="Sig_transdc_resp-reg_receiver"/>
</dbReference>
<dbReference type="Pfam" id="PF00072">
    <property type="entry name" value="Response_reg"/>
    <property type="match status" value="1"/>
</dbReference>
<dbReference type="Gene3D" id="3.40.50.2300">
    <property type="match status" value="1"/>
</dbReference>
<dbReference type="SMART" id="SM00448">
    <property type="entry name" value="REC"/>
    <property type="match status" value="1"/>
</dbReference>
<dbReference type="Gene3D" id="1.10.8.60">
    <property type="match status" value="1"/>
</dbReference>
<keyword evidence="5" id="KW-0805">Transcription regulation</keyword>
<accession>A0A6G7PUK0</accession>
<dbReference type="InterPro" id="IPR003593">
    <property type="entry name" value="AAA+_ATPase"/>
</dbReference>
<keyword evidence="4" id="KW-0902">Two-component regulatory system</keyword>
<dbReference type="EMBL" id="CP048877">
    <property type="protein sequence ID" value="QIJ71118.1"/>
    <property type="molecule type" value="Genomic_DNA"/>
</dbReference>
<evidence type="ECO:0000313" key="7">
    <source>
        <dbReference type="EMBL" id="QIJ71118.1"/>
    </source>
</evidence>
<dbReference type="AlphaFoldDB" id="A0A6G7PUK0"/>
<dbReference type="FunFam" id="3.40.50.300:FF:000006">
    <property type="entry name" value="DNA-binding transcriptional regulator NtrC"/>
    <property type="match status" value="1"/>
</dbReference>
<dbReference type="Gene3D" id="1.10.10.60">
    <property type="entry name" value="Homeodomain-like"/>
    <property type="match status" value="1"/>
</dbReference>
<dbReference type="Pfam" id="PF25601">
    <property type="entry name" value="AAA_lid_14"/>
    <property type="match status" value="1"/>
</dbReference>
<dbReference type="KEGG" id="tav:G4V39_02000"/>
<dbReference type="InterPro" id="IPR011006">
    <property type="entry name" value="CheY-like_superfamily"/>
</dbReference>
<dbReference type="Gene3D" id="3.40.50.300">
    <property type="entry name" value="P-loop containing nucleotide triphosphate hydrolases"/>
    <property type="match status" value="1"/>
</dbReference>
<dbReference type="Pfam" id="PF00158">
    <property type="entry name" value="Sigma54_activat"/>
    <property type="match status" value="1"/>
</dbReference>
<dbReference type="InterPro" id="IPR002197">
    <property type="entry name" value="HTH_Fis"/>
</dbReference>
<dbReference type="SUPFAM" id="SSF46689">
    <property type="entry name" value="Homeodomain-like"/>
    <property type="match status" value="1"/>
</dbReference>
<dbReference type="RefSeq" id="WP_166031340.1">
    <property type="nucleotide sequence ID" value="NZ_CP048877.1"/>
</dbReference>
<dbReference type="InterPro" id="IPR002078">
    <property type="entry name" value="Sigma_54_int"/>
</dbReference>
<dbReference type="SUPFAM" id="SSF52172">
    <property type="entry name" value="CheY-like"/>
    <property type="match status" value="1"/>
</dbReference>
<name>A0A6G7PUK0_9BACT</name>
<dbReference type="PROSITE" id="PS50045">
    <property type="entry name" value="SIGMA54_INTERACT_4"/>
    <property type="match status" value="1"/>
</dbReference>
<keyword evidence="1" id="KW-0597">Phosphoprotein</keyword>
<dbReference type="InterPro" id="IPR058031">
    <property type="entry name" value="AAA_lid_NorR"/>
</dbReference>
<keyword evidence="6" id="KW-0804">Transcription</keyword>
<gene>
    <name evidence="7" type="ORF">G4V39_02000</name>
</gene>
<dbReference type="GO" id="GO:0005524">
    <property type="term" value="F:ATP binding"/>
    <property type="evidence" value="ECO:0007669"/>
    <property type="project" value="UniProtKB-KW"/>
</dbReference>
<dbReference type="PANTHER" id="PTHR32071">
    <property type="entry name" value="TRANSCRIPTIONAL REGULATORY PROTEIN"/>
    <property type="match status" value="1"/>
</dbReference>
<dbReference type="InterPro" id="IPR009057">
    <property type="entry name" value="Homeodomain-like_sf"/>
</dbReference>
<evidence type="ECO:0000256" key="2">
    <source>
        <dbReference type="ARBA" id="ARBA00022741"/>
    </source>
</evidence>
<evidence type="ECO:0000256" key="4">
    <source>
        <dbReference type="ARBA" id="ARBA00023012"/>
    </source>
</evidence>
<dbReference type="GO" id="GO:0006355">
    <property type="term" value="P:regulation of DNA-templated transcription"/>
    <property type="evidence" value="ECO:0007669"/>
    <property type="project" value="InterPro"/>
</dbReference>
<dbReference type="CDD" id="cd00009">
    <property type="entry name" value="AAA"/>
    <property type="match status" value="1"/>
</dbReference>
<keyword evidence="2" id="KW-0547">Nucleotide-binding</keyword>
<keyword evidence="3" id="KW-0067">ATP-binding</keyword>
<sequence>MNSNKKRAFKKEGADQPLVVIIDDDQDFARLLERVIKRGVSCRTKAFTDGRSAIGFIKREAPEVVVTDVRLPDIDGFAILEATKKSSPLSTIILITGYGTIEMAVEALKQGAYDFIPKPFDNDRVIHAVEKALERTHLLRENVHLKSCLRSFSQGDFIGRSPRLRRVISLIEKIAPTDVTVLIRGESGTGKELAARAIHRLSPRAERDLIVVNCPAVPEHILESELFGYRKGAFTGATRDKKGLFEMAHGSTILLDEIGDISPTLQTKLLRVLQEKEIHPLGATKPIKVDVRVLASTNQDLEAKIKQGLFREDLFYRLNVVTIQMPSLAEISEDIPLLARHFLEIFGREYGREELEFSPEALKYLLSRPWPGNVRELQNVIRRAVLLTQANVITPADLDPESEPPLEDQAGGLLPYHEAKARVMERFVRDYVRQALELAGGNVSKAARLAGLRRQVFQRLMRQGAT</sequence>
<evidence type="ECO:0000256" key="6">
    <source>
        <dbReference type="ARBA" id="ARBA00023163"/>
    </source>
</evidence>
<dbReference type="PANTHER" id="PTHR32071:SF113">
    <property type="entry name" value="ALGINATE BIOSYNTHESIS TRANSCRIPTIONAL REGULATORY PROTEIN ALGB"/>
    <property type="match status" value="1"/>
</dbReference>
<evidence type="ECO:0000256" key="5">
    <source>
        <dbReference type="ARBA" id="ARBA00023015"/>
    </source>
</evidence>
<dbReference type="InterPro" id="IPR025944">
    <property type="entry name" value="Sigma_54_int_dom_CS"/>
</dbReference>
<evidence type="ECO:0000256" key="1">
    <source>
        <dbReference type="ARBA" id="ARBA00022553"/>
    </source>
</evidence>
<protein>
    <submittedName>
        <fullName evidence="7">Sigma-54-dependent Fis family transcriptional regulator</fullName>
    </submittedName>
</protein>
<evidence type="ECO:0000256" key="3">
    <source>
        <dbReference type="ARBA" id="ARBA00022840"/>
    </source>
</evidence>
<dbReference type="GO" id="GO:0043565">
    <property type="term" value="F:sequence-specific DNA binding"/>
    <property type="evidence" value="ECO:0007669"/>
    <property type="project" value="InterPro"/>
</dbReference>
<dbReference type="FunFam" id="3.40.50.2300:FF:000018">
    <property type="entry name" value="DNA-binding transcriptional regulator NtrC"/>
    <property type="match status" value="1"/>
</dbReference>
<organism evidence="7 8">
    <name type="scientific">Thermosulfuriphilus ammonigenes</name>
    <dbReference type="NCBI Taxonomy" id="1936021"/>
    <lineage>
        <taxon>Bacteria</taxon>
        <taxon>Pseudomonadati</taxon>
        <taxon>Thermodesulfobacteriota</taxon>
        <taxon>Thermodesulfobacteria</taxon>
        <taxon>Thermodesulfobacteriales</taxon>
        <taxon>Thermodesulfobacteriaceae</taxon>
        <taxon>Thermosulfuriphilus</taxon>
    </lineage>
</organism>